<dbReference type="Gene3D" id="1.20.920.20">
    <property type="match status" value="1"/>
</dbReference>
<name>A0A816F806_9BILA</name>
<gene>
    <name evidence="2" type="ORF">CJN711_LOCUS16691</name>
    <name evidence="3" type="ORF">KQP761_LOCUS31637</name>
    <name evidence="6" type="ORF">MBJ925_LOCUS39089</name>
    <name evidence="8" type="ORF">OVN521_LOCUS12345</name>
    <name evidence="9" type="ORF">SMN809_LOCUS17316</name>
    <name evidence="7" type="ORF">UXM345_LOCUS9562</name>
    <name evidence="5" type="ORF">WKI299_LOCUS32827</name>
    <name evidence="4" type="ORF">XDN619_LOCUS9912</name>
</gene>
<evidence type="ECO:0000313" key="9">
    <source>
        <dbReference type="EMBL" id="CAF4100565.1"/>
    </source>
</evidence>
<feature type="transmembrane region" description="Helical" evidence="1">
    <location>
        <begin position="56"/>
        <end position="81"/>
    </location>
</feature>
<feature type="transmembrane region" description="Helical" evidence="1">
    <location>
        <begin position="87"/>
        <end position="109"/>
    </location>
</feature>
<evidence type="ECO:0000313" key="8">
    <source>
        <dbReference type="EMBL" id="CAF3952751.1"/>
    </source>
</evidence>
<keyword evidence="1" id="KW-0472">Membrane</keyword>
<evidence type="ECO:0000313" key="3">
    <source>
        <dbReference type="EMBL" id="CAF1659120.1"/>
    </source>
</evidence>
<evidence type="ECO:0000313" key="10">
    <source>
        <dbReference type="Proteomes" id="UP000663834"/>
    </source>
</evidence>
<evidence type="ECO:0000313" key="5">
    <source>
        <dbReference type="EMBL" id="CAF2168753.1"/>
    </source>
</evidence>
<dbReference type="EMBL" id="CAJOBF010000878">
    <property type="protein sequence ID" value="CAF3882720.1"/>
    <property type="molecule type" value="Genomic_DNA"/>
</dbReference>
<organism evidence="3 10">
    <name type="scientific">Rotaria magnacalcarata</name>
    <dbReference type="NCBI Taxonomy" id="392030"/>
    <lineage>
        <taxon>Eukaryota</taxon>
        <taxon>Metazoa</taxon>
        <taxon>Spiralia</taxon>
        <taxon>Gnathifera</taxon>
        <taxon>Rotifera</taxon>
        <taxon>Eurotatoria</taxon>
        <taxon>Bdelloidea</taxon>
        <taxon>Philodinida</taxon>
        <taxon>Philodinidae</taxon>
        <taxon>Rotaria</taxon>
    </lineage>
</organism>
<sequence>MTGDTITQATVITIYNQSLSIVTISLASMAFLLVITSVAAFIYITRKEKILRKLHLIFVLMIVLVEIIILIGVIACCITQSRNTLGPILAALLILISLISLMLLIYFLLEDIIKEKIEPIPGDFSPHKSYEIREVKSISRCDSPIPAFADDKAIPIFTPPVLAPYPRLPTPPTPITSAPLEKCTTSLSAEKILTPSPVQNMFLFPPASPYVVDFDKVRRDLLAAIDERTIPALEVAIQQAKDYNYLQQLKYESERAFELLNRLMKIEHMKIRVLRLNQSTIAELHSYTKPPEEVSTVMRATFLLLGHTEKEIQEWAQIQSLLGRLGKDSVRRRCYELNPLSIAVFKAHEAKDILRNYDLIRVSEISLGLAAFFSWAVTMIEEREKLLESQRTILR</sequence>
<proteinExistence type="predicted"/>
<reference evidence="3" key="1">
    <citation type="submission" date="2021-02" db="EMBL/GenBank/DDBJ databases">
        <authorList>
            <person name="Nowell W R."/>
        </authorList>
    </citation>
    <scope>NUCLEOTIDE SEQUENCE</scope>
</reference>
<evidence type="ECO:0000313" key="7">
    <source>
        <dbReference type="EMBL" id="CAF3882720.1"/>
    </source>
</evidence>
<dbReference type="Proteomes" id="UP000676336">
    <property type="component" value="Unassembled WGS sequence"/>
</dbReference>
<keyword evidence="1" id="KW-0812">Transmembrane</keyword>
<dbReference type="Proteomes" id="UP000663856">
    <property type="component" value="Unassembled WGS sequence"/>
</dbReference>
<dbReference type="EMBL" id="CAJOBI010007976">
    <property type="protein sequence ID" value="CAF4100565.1"/>
    <property type="molecule type" value="Genomic_DNA"/>
</dbReference>
<feature type="transmembrane region" description="Helical" evidence="1">
    <location>
        <begin position="20"/>
        <end position="44"/>
    </location>
</feature>
<dbReference type="Proteomes" id="UP000663887">
    <property type="component" value="Unassembled WGS sequence"/>
</dbReference>
<evidence type="ECO:0000313" key="4">
    <source>
        <dbReference type="EMBL" id="CAF2057136.1"/>
    </source>
</evidence>
<keyword evidence="11" id="KW-1185">Reference proteome</keyword>
<dbReference type="EMBL" id="CAJNRE010021965">
    <property type="protein sequence ID" value="CAF2266082.1"/>
    <property type="molecule type" value="Genomic_DNA"/>
</dbReference>
<dbReference type="Proteomes" id="UP000663834">
    <property type="component" value="Unassembled WGS sequence"/>
</dbReference>
<protein>
    <submittedName>
        <fullName evidence="3">Uncharacterized protein</fullName>
    </submittedName>
</protein>
<dbReference type="EMBL" id="CAJNRG010003392">
    <property type="protein sequence ID" value="CAF2057136.1"/>
    <property type="molecule type" value="Genomic_DNA"/>
</dbReference>
<dbReference type="Proteomes" id="UP000663866">
    <property type="component" value="Unassembled WGS sequence"/>
</dbReference>
<dbReference type="Proteomes" id="UP000663824">
    <property type="component" value="Unassembled WGS sequence"/>
</dbReference>
<accession>A0A816F806</accession>
<keyword evidence="1" id="KW-1133">Transmembrane helix</keyword>
<dbReference type="Proteomes" id="UP000663855">
    <property type="component" value="Unassembled WGS sequence"/>
</dbReference>
<dbReference type="EMBL" id="CAJNOV010007758">
    <property type="protein sequence ID" value="CAF1296297.1"/>
    <property type="molecule type" value="Genomic_DNA"/>
</dbReference>
<dbReference type="AlphaFoldDB" id="A0A816F806"/>
<dbReference type="EMBL" id="CAJNRF010015191">
    <property type="protein sequence ID" value="CAF2168753.1"/>
    <property type="molecule type" value="Genomic_DNA"/>
</dbReference>
<evidence type="ECO:0000256" key="1">
    <source>
        <dbReference type="SAM" id="Phobius"/>
    </source>
</evidence>
<evidence type="ECO:0000313" key="2">
    <source>
        <dbReference type="EMBL" id="CAF1296297.1"/>
    </source>
</evidence>
<dbReference type="EMBL" id="CAJNOW010017639">
    <property type="protein sequence ID" value="CAF1659120.1"/>
    <property type="molecule type" value="Genomic_DNA"/>
</dbReference>
<dbReference type="Proteomes" id="UP000663842">
    <property type="component" value="Unassembled WGS sequence"/>
</dbReference>
<comment type="caution">
    <text evidence="3">The sequence shown here is derived from an EMBL/GenBank/DDBJ whole genome shotgun (WGS) entry which is preliminary data.</text>
</comment>
<dbReference type="OrthoDB" id="6129702at2759"/>
<dbReference type="EMBL" id="CAJOBG010001718">
    <property type="protein sequence ID" value="CAF3952751.1"/>
    <property type="molecule type" value="Genomic_DNA"/>
</dbReference>
<evidence type="ECO:0000313" key="6">
    <source>
        <dbReference type="EMBL" id="CAF2266082.1"/>
    </source>
</evidence>
<evidence type="ECO:0000313" key="11">
    <source>
        <dbReference type="Proteomes" id="UP000663866"/>
    </source>
</evidence>